<evidence type="ECO:0000313" key="5">
    <source>
        <dbReference type="EMBL" id="MXP10293.1"/>
    </source>
</evidence>
<dbReference type="Gene3D" id="3.40.50.1820">
    <property type="entry name" value="alpha/beta hydrolase"/>
    <property type="match status" value="1"/>
</dbReference>
<evidence type="ECO:0000256" key="3">
    <source>
        <dbReference type="RuleBase" id="RU361235"/>
    </source>
</evidence>
<dbReference type="EC" id="3.1.1.-" evidence="3"/>
<dbReference type="InterPro" id="IPR029058">
    <property type="entry name" value="AB_hydrolase_fold"/>
</dbReference>
<dbReference type="SUPFAM" id="SSF53474">
    <property type="entry name" value="alpha/beta-Hydrolases"/>
    <property type="match status" value="1"/>
</dbReference>
<organism evidence="5 6">
    <name type="scientific">Alteriqipengyuania halimionae</name>
    <dbReference type="NCBI Taxonomy" id="1926630"/>
    <lineage>
        <taxon>Bacteria</taxon>
        <taxon>Pseudomonadati</taxon>
        <taxon>Pseudomonadota</taxon>
        <taxon>Alphaproteobacteria</taxon>
        <taxon>Sphingomonadales</taxon>
        <taxon>Erythrobacteraceae</taxon>
        <taxon>Alteriqipengyuania</taxon>
    </lineage>
</organism>
<dbReference type="PROSITE" id="PS00941">
    <property type="entry name" value="CARBOXYLESTERASE_B_2"/>
    <property type="match status" value="1"/>
</dbReference>
<sequence>MSAADGPTAADGPAAGGLTRRAFVAGSLAGAAGAAAFATPAFAAKPDPVVGPYAGFVDRGTPAFLGIRYARAARFEPPQMLALPAEPQAARSFGPLCPQRNPMTPEMSEDCLFLNVWTPDPDRRARRPVMVYFHGGAYNWGSVTDPLTQGPHLAAQGDAVVVTVNHRINAFGYGWLQPFGEPFRHTGNLGQLDLISALRWVRENIAMFGGDPGRVMVFGQSGGGAKIATLMAMPEAAGLFHSAATMSGQQVTAQGPGNAWRRTQAFLAAAGLDPADPQALRSAPYEQLLNGLGATDPILGGGIYFGPVLDMVHLHRHPFWPDAPSQSQSIPMILGNTSQETRAFIKADGPVVSGLDWSNIADRLAPQIRIDLRSDWVVAQYRAKYPDWSAEQVFYAATTAGRSWPGQVIEADARAAAPGDRTWVYQLDRPSPIDPARGAAHTDDLPYVFGTLDAPGSYSGTGARAGAISATMIAAFAGLARTGAPGLTDWTPYRLPDRATLFIGEDETRMVDDPRRWERELWATAPYIQPGS</sequence>
<dbReference type="InterPro" id="IPR019826">
    <property type="entry name" value="Carboxylesterase_B_AS"/>
</dbReference>
<dbReference type="GO" id="GO:0016787">
    <property type="term" value="F:hydrolase activity"/>
    <property type="evidence" value="ECO:0007669"/>
    <property type="project" value="UniProtKB-KW"/>
</dbReference>
<evidence type="ECO:0000259" key="4">
    <source>
        <dbReference type="Pfam" id="PF00135"/>
    </source>
</evidence>
<dbReference type="InterPro" id="IPR019819">
    <property type="entry name" value="Carboxylesterase_B_CS"/>
</dbReference>
<keyword evidence="6" id="KW-1185">Reference proteome</keyword>
<evidence type="ECO:0000256" key="2">
    <source>
        <dbReference type="ARBA" id="ARBA00022801"/>
    </source>
</evidence>
<comment type="caution">
    <text evidence="5">The sequence shown here is derived from an EMBL/GenBank/DDBJ whole genome shotgun (WGS) entry which is preliminary data.</text>
</comment>
<gene>
    <name evidence="5" type="ORF">GRI68_08880</name>
</gene>
<evidence type="ECO:0000256" key="1">
    <source>
        <dbReference type="ARBA" id="ARBA00005964"/>
    </source>
</evidence>
<dbReference type="AlphaFoldDB" id="A0A6I4U603"/>
<dbReference type="PROSITE" id="PS51318">
    <property type="entry name" value="TAT"/>
    <property type="match status" value="1"/>
</dbReference>
<accession>A0A6I4U603</accession>
<dbReference type="Proteomes" id="UP000429229">
    <property type="component" value="Unassembled WGS sequence"/>
</dbReference>
<name>A0A6I4U603_9SPHN</name>
<dbReference type="RefSeq" id="WP_160616913.1">
    <property type="nucleotide sequence ID" value="NZ_WTYR01000001.1"/>
</dbReference>
<dbReference type="Pfam" id="PF00135">
    <property type="entry name" value="COesterase"/>
    <property type="match status" value="1"/>
</dbReference>
<proteinExistence type="inferred from homology"/>
<evidence type="ECO:0000313" key="6">
    <source>
        <dbReference type="Proteomes" id="UP000429229"/>
    </source>
</evidence>
<dbReference type="PROSITE" id="PS00122">
    <property type="entry name" value="CARBOXYLESTERASE_B_1"/>
    <property type="match status" value="1"/>
</dbReference>
<reference evidence="5 6" key="1">
    <citation type="submission" date="2019-12" db="EMBL/GenBank/DDBJ databases">
        <title>Genomic-based taxomic classification of the family Erythrobacteraceae.</title>
        <authorList>
            <person name="Xu L."/>
        </authorList>
    </citation>
    <scope>NUCLEOTIDE SEQUENCE [LARGE SCALE GENOMIC DNA]</scope>
    <source>
        <strain evidence="5 6">LMG 29519</strain>
    </source>
</reference>
<comment type="similarity">
    <text evidence="1 3">Belongs to the type-B carboxylesterase/lipase family.</text>
</comment>
<keyword evidence="2 3" id="KW-0378">Hydrolase</keyword>
<dbReference type="InterPro" id="IPR002018">
    <property type="entry name" value="CarbesteraseB"/>
</dbReference>
<protein>
    <recommendedName>
        <fullName evidence="3">Carboxylic ester hydrolase</fullName>
        <ecNumber evidence="3">3.1.1.-</ecNumber>
    </recommendedName>
</protein>
<dbReference type="InterPro" id="IPR050309">
    <property type="entry name" value="Type-B_Carboxylest/Lipase"/>
</dbReference>
<dbReference type="InterPro" id="IPR006311">
    <property type="entry name" value="TAT_signal"/>
</dbReference>
<dbReference type="EMBL" id="WTYR01000001">
    <property type="protein sequence ID" value="MXP10293.1"/>
    <property type="molecule type" value="Genomic_DNA"/>
</dbReference>
<dbReference type="OrthoDB" id="9775851at2"/>
<feature type="domain" description="Carboxylesterase type B" evidence="4">
    <location>
        <begin position="60"/>
        <end position="516"/>
    </location>
</feature>
<dbReference type="PANTHER" id="PTHR11559">
    <property type="entry name" value="CARBOXYLESTERASE"/>
    <property type="match status" value="1"/>
</dbReference>